<dbReference type="InterPro" id="IPR000182">
    <property type="entry name" value="GNAT_dom"/>
</dbReference>
<organism evidence="2 3">
    <name type="scientific">Sphingobium psychrophilum</name>
    <dbReference type="NCBI Taxonomy" id="2728834"/>
    <lineage>
        <taxon>Bacteria</taxon>
        <taxon>Pseudomonadati</taxon>
        <taxon>Pseudomonadota</taxon>
        <taxon>Alphaproteobacteria</taxon>
        <taxon>Sphingomonadales</taxon>
        <taxon>Sphingomonadaceae</taxon>
        <taxon>Sphingobium</taxon>
    </lineage>
</organism>
<feature type="domain" description="N-acetyltransferase" evidence="1">
    <location>
        <begin position="104"/>
        <end position="230"/>
    </location>
</feature>
<sequence>MVSNSLSHPLDHPVWHSLSTGWSALAQGDARARRIDPLYGPFAAAADDSADSRAALAALVPDAGELWLVGPDAVTPPPGVTVLRTATLAQMVAPSITPASSAPPAWVTLDESDAANMRALALLTRPGPFAPLTHRLGRFIGVRDKGQLIAMAGERMAMPGFTEVSGVCTHPDWRGRGLAGALMRIVAQAMLDRGDTPCLHAYAAHDRTIALYRTLGFNVRAELPMMVVTL</sequence>
<evidence type="ECO:0000313" key="3">
    <source>
        <dbReference type="Proteomes" id="UP000519023"/>
    </source>
</evidence>
<accession>A0A7X9WU94</accession>
<evidence type="ECO:0000259" key="1">
    <source>
        <dbReference type="PROSITE" id="PS51186"/>
    </source>
</evidence>
<dbReference type="Gene3D" id="3.40.630.30">
    <property type="match status" value="1"/>
</dbReference>
<name>A0A7X9WU94_9SPHN</name>
<dbReference type="PROSITE" id="PS51186">
    <property type="entry name" value="GNAT"/>
    <property type="match status" value="1"/>
</dbReference>
<dbReference type="SUPFAM" id="SSF55729">
    <property type="entry name" value="Acyl-CoA N-acyltransferases (Nat)"/>
    <property type="match status" value="1"/>
</dbReference>
<dbReference type="CDD" id="cd04301">
    <property type="entry name" value="NAT_SF"/>
    <property type="match status" value="1"/>
</dbReference>
<dbReference type="AlphaFoldDB" id="A0A7X9WU94"/>
<dbReference type="RefSeq" id="WP_169572085.1">
    <property type="nucleotide sequence ID" value="NZ_JABBFV010000004.1"/>
</dbReference>
<dbReference type="InterPro" id="IPR013653">
    <property type="entry name" value="GCN5-like_dom"/>
</dbReference>
<evidence type="ECO:0000313" key="2">
    <source>
        <dbReference type="EMBL" id="NML10051.1"/>
    </source>
</evidence>
<dbReference type="Pfam" id="PF08445">
    <property type="entry name" value="FR47"/>
    <property type="match status" value="1"/>
</dbReference>
<dbReference type="Proteomes" id="UP000519023">
    <property type="component" value="Unassembled WGS sequence"/>
</dbReference>
<dbReference type="InterPro" id="IPR016181">
    <property type="entry name" value="Acyl_CoA_acyltransferase"/>
</dbReference>
<reference evidence="2 3" key="1">
    <citation type="submission" date="2020-04" db="EMBL/GenBank/DDBJ databases">
        <title>Sphingobium sp. AR-3-1 isolated from Arctic soil.</title>
        <authorList>
            <person name="Dahal R.H."/>
            <person name="Chaudhary D.K."/>
        </authorList>
    </citation>
    <scope>NUCLEOTIDE SEQUENCE [LARGE SCALE GENOMIC DNA]</scope>
    <source>
        <strain evidence="2 3">AR-3-1</strain>
    </source>
</reference>
<dbReference type="GO" id="GO:0016747">
    <property type="term" value="F:acyltransferase activity, transferring groups other than amino-acyl groups"/>
    <property type="evidence" value="ECO:0007669"/>
    <property type="project" value="InterPro"/>
</dbReference>
<keyword evidence="3" id="KW-1185">Reference proteome</keyword>
<protein>
    <submittedName>
        <fullName evidence="2">GNAT family N-acetyltransferase</fullName>
    </submittedName>
</protein>
<keyword evidence="2" id="KW-0808">Transferase</keyword>
<comment type="caution">
    <text evidence="2">The sequence shown here is derived from an EMBL/GenBank/DDBJ whole genome shotgun (WGS) entry which is preliminary data.</text>
</comment>
<gene>
    <name evidence="2" type="ORF">HHL08_07770</name>
</gene>
<dbReference type="EMBL" id="JABBFV010000004">
    <property type="protein sequence ID" value="NML10051.1"/>
    <property type="molecule type" value="Genomic_DNA"/>
</dbReference>
<proteinExistence type="predicted"/>